<dbReference type="EMBL" id="BAAAGS010000047">
    <property type="protein sequence ID" value="GAA0549116.1"/>
    <property type="molecule type" value="Genomic_DNA"/>
</dbReference>
<evidence type="ECO:0000313" key="3">
    <source>
        <dbReference type="Proteomes" id="UP001500729"/>
    </source>
</evidence>
<evidence type="ECO:0000313" key="2">
    <source>
        <dbReference type="EMBL" id="GAA0549116.1"/>
    </source>
</evidence>
<feature type="region of interest" description="Disordered" evidence="1">
    <location>
        <begin position="1"/>
        <end position="66"/>
    </location>
</feature>
<accession>A0ABN1DRV4</accession>
<feature type="compositionally biased region" description="Basic and acidic residues" evidence="1">
    <location>
        <begin position="29"/>
        <end position="44"/>
    </location>
</feature>
<feature type="compositionally biased region" description="Basic and acidic residues" evidence="1">
    <location>
        <begin position="12"/>
        <end position="22"/>
    </location>
</feature>
<evidence type="ECO:0000256" key="1">
    <source>
        <dbReference type="SAM" id="MobiDB-lite"/>
    </source>
</evidence>
<sequence length="66" mass="7551">MQIPIAQPEPQAEQRRKTERGRQPIPPDEAVHQLRQVRESRPEKAVAVADATPPTSFSRRNQRVGR</sequence>
<keyword evidence="3" id="KW-1185">Reference proteome</keyword>
<proteinExistence type="predicted"/>
<organism evidence="2 3">
    <name type="scientific">Saccharopolyspora erythraea</name>
    <name type="common">Streptomyces erythraeus</name>
    <dbReference type="NCBI Taxonomy" id="1836"/>
    <lineage>
        <taxon>Bacteria</taxon>
        <taxon>Bacillati</taxon>
        <taxon>Actinomycetota</taxon>
        <taxon>Actinomycetes</taxon>
        <taxon>Pseudonocardiales</taxon>
        <taxon>Pseudonocardiaceae</taxon>
        <taxon>Saccharopolyspora</taxon>
    </lineage>
</organism>
<gene>
    <name evidence="2" type="ORF">GCM10009533_54690</name>
</gene>
<name>A0ABN1DRV4_SACER</name>
<protein>
    <submittedName>
        <fullName evidence="2">Uncharacterized protein</fullName>
    </submittedName>
</protein>
<dbReference type="Proteomes" id="UP001500729">
    <property type="component" value="Unassembled WGS sequence"/>
</dbReference>
<comment type="caution">
    <text evidence="2">The sequence shown here is derived from an EMBL/GenBank/DDBJ whole genome shotgun (WGS) entry which is preliminary data.</text>
</comment>
<reference evidence="2 3" key="1">
    <citation type="journal article" date="2019" name="Int. J. Syst. Evol. Microbiol.">
        <title>The Global Catalogue of Microorganisms (GCM) 10K type strain sequencing project: providing services to taxonomists for standard genome sequencing and annotation.</title>
        <authorList>
            <consortium name="The Broad Institute Genomics Platform"/>
            <consortium name="The Broad Institute Genome Sequencing Center for Infectious Disease"/>
            <person name="Wu L."/>
            <person name="Ma J."/>
        </authorList>
    </citation>
    <scope>NUCLEOTIDE SEQUENCE [LARGE SCALE GENOMIC DNA]</scope>
    <source>
        <strain evidence="2 3">JCM 10303</strain>
    </source>
</reference>